<gene>
    <name evidence="7" type="ORF">DMH04_33700</name>
</gene>
<feature type="transmembrane region" description="Helical" evidence="5">
    <location>
        <begin position="343"/>
        <end position="362"/>
    </location>
</feature>
<sequence length="564" mass="59003">MATTTEASPPTSRHRWLALSVVLVAAFMDLMDATIVNIALPRIQTDLDAGYAQAQWILAGYSLTFALALITGGRLGDVYGRKRIFLIGVVGFVVASAVCGAASTPGLLIGARLAQGIFAAIMVPQVMSVILIMFDGRERVRAFGLYAAVLSLANVAGPLVGALLAQYDVLGLGWRAIFFVNVPIGVLAFVFGLLFMPESKADHPLRLDLAGVAVVSLASFALMYPVVQGREAGWPMWMVIVLIAAVPLFVLFAIMQRRRDRADGSALVPPVLFRYRSFAIGLVSLLILFSGLASLFLVLTYDLQIGQGWSPMVTALTGIGWPVGIMLTSGIAQQKAATHGRRLIVIGLMILVVGMIVLIALLDAAGPDVTFWHVALPVLGMGTGMGLCVSILANVVLADVPLHAAGAGSGVTNAVIQLGTAVGVAIIGVIFFGLTAGRADTHAQAVTAQLEQRLGQAGITGTAASEVVAGFRQCYQDKESSPDPAAVPASCRAVTADPRAAGPVQEAMMTARENNFAGTASSSLWYNAGVFALALLLTPFLPRGTRRFDQPEAPAASPQPATSG</sequence>
<feature type="transmembrane region" description="Helical" evidence="5">
    <location>
        <begin position="16"/>
        <end position="40"/>
    </location>
</feature>
<dbReference type="InterPro" id="IPR036259">
    <property type="entry name" value="MFS_trans_sf"/>
</dbReference>
<feature type="transmembrane region" description="Helical" evidence="5">
    <location>
        <begin position="143"/>
        <end position="164"/>
    </location>
</feature>
<dbReference type="SUPFAM" id="SSF103473">
    <property type="entry name" value="MFS general substrate transporter"/>
    <property type="match status" value="1"/>
</dbReference>
<feature type="transmembrane region" description="Helical" evidence="5">
    <location>
        <begin position="52"/>
        <end position="72"/>
    </location>
</feature>
<dbReference type="PANTHER" id="PTHR42718:SF39">
    <property type="entry name" value="ACTINORHODIN TRANSPORTER-RELATED"/>
    <property type="match status" value="1"/>
</dbReference>
<keyword evidence="4 5" id="KW-0472">Membrane</keyword>
<evidence type="ECO:0000313" key="8">
    <source>
        <dbReference type="Proteomes" id="UP000287547"/>
    </source>
</evidence>
<dbReference type="GO" id="GO:0005886">
    <property type="term" value="C:plasma membrane"/>
    <property type="evidence" value="ECO:0007669"/>
    <property type="project" value="UniProtKB-SubCell"/>
</dbReference>
<feature type="transmembrane region" description="Helical" evidence="5">
    <location>
        <begin position="311"/>
        <end position="331"/>
    </location>
</feature>
<evidence type="ECO:0000259" key="6">
    <source>
        <dbReference type="PROSITE" id="PS50850"/>
    </source>
</evidence>
<dbReference type="InterPro" id="IPR011701">
    <property type="entry name" value="MFS"/>
</dbReference>
<protein>
    <submittedName>
        <fullName evidence="7">MFS transporter</fullName>
    </submittedName>
</protein>
<dbReference type="Pfam" id="PF07690">
    <property type="entry name" value="MFS_1"/>
    <property type="match status" value="1"/>
</dbReference>
<dbReference type="GO" id="GO:0022857">
    <property type="term" value="F:transmembrane transporter activity"/>
    <property type="evidence" value="ECO:0007669"/>
    <property type="project" value="InterPro"/>
</dbReference>
<feature type="transmembrane region" description="Helical" evidence="5">
    <location>
        <begin position="410"/>
        <end position="434"/>
    </location>
</feature>
<feature type="transmembrane region" description="Helical" evidence="5">
    <location>
        <begin position="84"/>
        <end position="107"/>
    </location>
</feature>
<evidence type="ECO:0000256" key="1">
    <source>
        <dbReference type="ARBA" id="ARBA00004651"/>
    </source>
</evidence>
<dbReference type="PROSITE" id="PS50850">
    <property type="entry name" value="MFS"/>
    <property type="match status" value="1"/>
</dbReference>
<evidence type="ECO:0000256" key="2">
    <source>
        <dbReference type="ARBA" id="ARBA00022692"/>
    </source>
</evidence>
<evidence type="ECO:0000256" key="5">
    <source>
        <dbReference type="SAM" id="Phobius"/>
    </source>
</evidence>
<keyword evidence="2 5" id="KW-0812">Transmembrane</keyword>
<organism evidence="7 8">
    <name type="scientific">Kibdelosporangium aridum</name>
    <dbReference type="NCBI Taxonomy" id="2030"/>
    <lineage>
        <taxon>Bacteria</taxon>
        <taxon>Bacillati</taxon>
        <taxon>Actinomycetota</taxon>
        <taxon>Actinomycetes</taxon>
        <taxon>Pseudonocardiales</taxon>
        <taxon>Pseudonocardiaceae</taxon>
        <taxon>Kibdelosporangium</taxon>
    </lineage>
</organism>
<keyword evidence="3 5" id="KW-1133">Transmembrane helix</keyword>
<feature type="transmembrane region" description="Helical" evidence="5">
    <location>
        <begin position="207"/>
        <end position="227"/>
    </location>
</feature>
<dbReference type="CDD" id="cd17321">
    <property type="entry name" value="MFS_MMR_MDR_like"/>
    <property type="match status" value="1"/>
</dbReference>
<feature type="domain" description="Major facilitator superfamily (MFS) profile" evidence="6">
    <location>
        <begin position="18"/>
        <end position="546"/>
    </location>
</feature>
<comment type="caution">
    <text evidence="7">The sequence shown here is derived from an EMBL/GenBank/DDBJ whole genome shotgun (WGS) entry which is preliminary data.</text>
</comment>
<dbReference type="EMBL" id="QHKI01000037">
    <property type="protein sequence ID" value="RSM78121.1"/>
    <property type="molecule type" value="Genomic_DNA"/>
</dbReference>
<comment type="subcellular location">
    <subcellularLocation>
        <location evidence="1">Cell membrane</location>
        <topology evidence="1">Multi-pass membrane protein</topology>
    </subcellularLocation>
</comment>
<evidence type="ECO:0000313" key="7">
    <source>
        <dbReference type="EMBL" id="RSM78121.1"/>
    </source>
</evidence>
<dbReference type="Gene3D" id="1.20.1720.10">
    <property type="entry name" value="Multidrug resistance protein D"/>
    <property type="match status" value="1"/>
</dbReference>
<feature type="transmembrane region" description="Helical" evidence="5">
    <location>
        <begin position="524"/>
        <end position="541"/>
    </location>
</feature>
<evidence type="ECO:0000256" key="3">
    <source>
        <dbReference type="ARBA" id="ARBA00022989"/>
    </source>
</evidence>
<feature type="transmembrane region" description="Helical" evidence="5">
    <location>
        <begin position="113"/>
        <end position="134"/>
    </location>
</feature>
<dbReference type="RefSeq" id="WP_037268583.1">
    <property type="nucleotide sequence ID" value="NZ_QHKI01000037.1"/>
</dbReference>
<dbReference type="OrthoDB" id="4532109at2"/>
<feature type="transmembrane region" description="Helical" evidence="5">
    <location>
        <begin position="233"/>
        <end position="254"/>
    </location>
</feature>
<dbReference type="Proteomes" id="UP000287547">
    <property type="component" value="Unassembled WGS sequence"/>
</dbReference>
<dbReference type="InterPro" id="IPR020846">
    <property type="entry name" value="MFS_dom"/>
</dbReference>
<dbReference type="AlphaFoldDB" id="A0A428Z0X3"/>
<feature type="transmembrane region" description="Helical" evidence="5">
    <location>
        <begin position="275"/>
        <end position="299"/>
    </location>
</feature>
<reference evidence="7 8" key="1">
    <citation type="submission" date="2018-05" db="EMBL/GenBank/DDBJ databases">
        <title>Evolution of GPA BGCs.</title>
        <authorList>
            <person name="Waglechner N."/>
            <person name="Wright G.D."/>
        </authorList>
    </citation>
    <scope>NUCLEOTIDE SEQUENCE [LARGE SCALE GENOMIC DNA]</scope>
    <source>
        <strain evidence="7 8">A82846</strain>
    </source>
</reference>
<feature type="transmembrane region" description="Helical" evidence="5">
    <location>
        <begin position="176"/>
        <end position="195"/>
    </location>
</feature>
<name>A0A428Z0X3_KIBAR</name>
<accession>A0A428Z0X3</accession>
<feature type="transmembrane region" description="Helical" evidence="5">
    <location>
        <begin position="374"/>
        <end position="398"/>
    </location>
</feature>
<dbReference type="Gene3D" id="1.20.1250.20">
    <property type="entry name" value="MFS general substrate transporter like domains"/>
    <property type="match status" value="1"/>
</dbReference>
<dbReference type="PANTHER" id="PTHR42718">
    <property type="entry name" value="MAJOR FACILITATOR SUPERFAMILY MULTIDRUG TRANSPORTER MFSC"/>
    <property type="match status" value="1"/>
</dbReference>
<dbReference type="PRINTS" id="PR01036">
    <property type="entry name" value="TCRTETB"/>
</dbReference>
<proteinExistence type="predicted"/>
<evidence type="ECO:0000256" key="4">
    <source>
        <dbReference type="ARBA" id="ARBA00023136"/>
    </source>
</evidence>